<dbReference type="OrthoDB" id="274752at2759"/>
<dbReference type="AlphaFoldDB" id="A0A0J9X2D6"/>
<organism evidence="1 2">
    <name type="scientific">Geotrichum candidum</name>
    <name type="common">Oospora lactis</name>
    <name type="synonym">Dipodascus geotrichum</name>
    <dbReference type="NCBI Taxonomy" id="1173061"/>
    <lineage>
        <taxon>Eukaryota</taxon>
        <taxon>Fungi</taxon>
        <taxon>Dikarya</taxon>
        <taxon>Ascomycota</taxon>
        <taxon>Saccharomycotina</taxon>
        <taxon>Dipodascomycetes</taxon>
        <taxon>Dipodascales</taxon>
        <taxon>Dipodascaceae</taxon>
        <taxon>Geotrichum</taxon>
    </lineage>
</organism>
<proteinExistence type="predicted"/>
<dbReference type="Pfam" id="PF10775">
    <property type="entry name" value="ATP_sub_h"/>
    <property type="match status" value="1"/>
</dbReference>
<sequence>MISSVLRVAARRAPVIARRNISSTAVRRADLIQDLYVKEVKAFKPVALSAADAAGSVKPWSTPAAPAAPAVEGDVAAELAEYEAQAVEVESAKPVDASANAEVEDWFVIEEANDLHHH</sequence>
<protein>
    <submittedName>
        <fullName evidence="1">Similar to Saccharomyces cerevisiae YLR295C ATP14 Subunit h of the F0 sector of mitochondrial F1F0 ATP synthase</fullName>
    </submittedName>
</protein>
<name>A0A0J9X2D6_GEOCN</name>
<dbReference type="GO" id="GO:0046933">
    <property type="term" value="F:proton-transporting ATP synthase activity, rotational mechanism"/>
    <property type="evidence" value="ECO:0007669"/>
    <property type="project" value="TreeGrafter"/>
</dbReference>
<dbReference type="PANTHER" id="PTHR28207">
    <property type="entry name" value="ATP SYNTHASE SUBUNIT H, MITOCHONDRIAL"/>
    <property type="match status" value="1"/>
</dbReference>
<dbReference type="PANTHER" id="PTHR28207:SF1">
    <property type="entry name" value="ATP SYNTHASE SUBUNIT H, MITOCHONDRIAL"/>
    <property type="match status" value="1"/>
</dbReference>
<comment type="caution">
    <text evidence="1">The sequence shown here is derived from an EMBL/GenBank/DDBJ whole genome shotgun (WGS) entry which is preliminary data.</text>
</comment>
<keyword evidence="2" id="KW-1185">Reference proteome</keyword>
<dbReference type="EMBL" id="CCBN010000001">
    <property type="protein sequence ID" value="CDO51075.1"/>
    <property type="molecule type" value="Genomic_DNA"/>
</dbReference>
<reference evidence="1" key="1">
    <citation type="submission" date="2014-03" db="EMBL/GenBank/DDBJ databases">
        <authorList>
            <person name="Casaregola S."/>
        </authorList>
    </citation>
    <scope>NUCLEOTIDE SEQUENCE [LARGE SCALE GENOMIC DNA]</scope>
    <source>
        <strain evidence="1">CLIB 918</strain>
    </source>
</reference>
<evidence type="ECO:0000313" key="1">
    <source>
        <dbReference type="EMBL" id="CDO51075.1"/>
    </source>
</evidence>
<dbReference type="InterPro" id="IPR019711">
    <property type="entry name" value="ATP_synth_F0_suH"/>
</dbReference>
<gene>
    <name evidence="1" type="ORF">BN980_GECA01s00450g</name>
</gene>
<dbReference type="STRING" id="1173061.A0A0J9X2D6"/>
<evidence type="ECO:0000313" key="2">
    <source>
        <dbReference type="Proteomes" id="UP000242525"/>
    </source>
</evidence>
<dbReference type="Proteomes" id="UP000242525">
    <property type="component" value="Unassembled WGS sequence"/>
</dbReference>
<accession>A0A0J9X2D6</accession>